<evidence type="ECO:0000256" key="3">
    <source>
        <dbReference type="ARBA" id="ARBA00022448"/>
    </source>
</evidence>
<dbReference type="InterPro" id="IPR048036">
    <property type="entry name" value="Tlg1p-like_N"/>
</dbReference>
<proteinExistence type="inferred from homology"/>
<keyword evidence="6 11" id="KW-1133">Transmembrane helix</keyword>
<comment type="caution">
    <text evidence="13">The sequence shown here is derived from an EMBL/GenBank/DDBJ whole genome shotgun (WGS) entry which is preliminary data.</text>
</comment>
<keyword evidence="14" id="KW-1185">Reference proteome</keyword>
<dbReference type="PANTHER" id="PTHR12791">
    <property type="entry name" value="GOLGI SNARE BET1-RELATED"/>
    <property type="match status" value="1"/>
</dbReference>
<evidence type="ECO:0000256" key="9">
    <source>
        <dbReference type="SAM" id="Coils"/>
    </source>
</evidence>
<gene>
    <name evidence="13" type="ORF">Q9L58_000948</name>
</gene>
<evidence type="ECO:0000256" key="4">
    <source>
        <dbReference type="ARBA" id="ARBA00022692"/>
    </source>
</evidence>
<organism evidence="13 14">
    <name type="scientific">Discina gigas</name>
    <dbReference type="NCBI Taxonomy" id="1032678"/>
    <lineage>
        <taxon>Eukaryota</taxon>
        <taxon>Fungi</taxon>
        <taxon>Dikarya</taxon>
        <taxon>Ascomycota</taxon>
        <taxon>Pezizomycotina</taxon>
        <taxon>Pezizomycetes</taxon>
        <taxon>Pezizales</taxon>
        <taxon>Discinaceae</taxon>
        <taxon>Discina</taxon>
    </lineage>
</organism>
<dbReference type="SMART" id="SM00397">
    <property type="entry name" value="t_SNARE"/>
    <property type="match status" value="1"/>
</dbReference>
<keyword evidence="3" id="KW-0813">Transport</keyword>
<keyword evidence="4 11" id="KW-0812">Transmembrane</keyword>
<feature type="transmembrane region" description="Helical" evidence="11">
    <location>
        <begin position="219"/>
        <end position="241"/>
    </location>
</feature>
<feature type="coiled-coil region" evidence="9">
    <location>
        <begin position="160"/>
        <end position="201"/>
    </location>
</feature>
<dbReference type="PROSITE" id="PS50192">
    <property type="entry name" value="T_SNARE"/>
    <property type="match status" value="1"/>
</dbReference>
<dbReference type="InterPro" id="IPR010989">
    <property type="entry name" value="SNARE"/>
</dbReference>
<reference evidence="13 14" key="1">
    <citation type="submission" date="2024-02" db="EMBL/GenBank/DDBJ databases">
        <title>Discinaceae phylogenomics.</title>
        <authorList>
            <person name="Dirks A.C."/>
            <person name="James T.Y."/>
        </authorList>
    </citation>
    <scope>NUCLEOTIDE SEQUENCE [LARGE SCALE GENOMIC DNA]</scope>
    <source>
        <strain evidence="13 14">ACD0624</strain>
    </source>
</reference>
<evidence type="ECO:0000256" key="5">
    <source>
        <dbReference type="ARBA" id="ARBA00022927"/>
    </source>
</evidence>
<dbReference type="EMBL" id="JBBBZM010000006">
    <property type="protein sequence ID" value="KAL0640120.1"/>
    <property type="molecule type" value="Genomic_DNA"/>
</dbReference>
<dbReference type="Proteomes" id="UP001447188">
    <property type="component" value="Unassembled WGS sequence"/>
</dbReference>
<evidence type="ECO:0000256" key="10">
    <source>
        <dbReference type="SAM" id="MobiDB-lite"/>
    </source>
</evidence>
<comment type="similarity">
    <text evidence="2">Belongs to the syntaxin family.</text>
</comment>
<dbReference type="InterPro" id="IPR000727">
    <property type="entry name" value="T_SNARE_dom"/>
</dbReference>
<sequence>MMSSTADTDPFIQFQNDVLFLLDSTRASFSSYLRIRSLTPSLTSPELASAHSDLVQNLTDLSADITDLQASVRAIEEDPYKFGLDIPEVARRRRFVDEVQGEVLDIREELEKHGPPGRGTGGGSAQGGYTGGQQANGDDAYTAFNMQQQQELMADQDMALEGVSRTVGNLREQAHEMNRELEEQREMLEEVDRDAERVEGKLKRGVRDLNGFIRKNEDTASSCCIGLLVLVLVILLVMLLII</sequence>
<name>A0ABR3GWF2_9PEZI</name>
<dbReference type="CDD" id="cd21444">
    <property type="entry name" value="SNARE_NTD_Tlg1p-like"/>
    <property type="match status" value="1"/>
</dbReference>
<keyword evidence="5" id="KW-0653">Protein transport</keyword>
<comment type="subcellular location">
    <subcellularLocation>
        <location evidence="1">Golgi apparatus membrane</location>
        <topology evidence="1">Single-pass type IV membrane protein</topology>
    </subcellularLocation>
</comment>
<evidence type="ECO:0000259" key="12">
    <source>
        <dbReference type="PROSITE" id="PS50192"/>
    </source>
</evidence>
<feature type="region of interest" description="Disordered" evidence="10">
    <location>
        <begin position="107"/>
        <end position="138"/>
    </location>
</feature>
<dbReference type="Gene3D" id="1.20.58.90">
    <property type="match status" value="1"/>
</dbReference>
<feature type="compositionally biased region" description="Gly residues" evidence="10">
    <location>
        <begin position="116"/>
        <end position="131"/>
    </location>
</feature>
<keyword evidence="9" id="KW-0175">Coiled coil</keyword>
<dbReference type="InterPro" id="IPR015260">
    <property type="entry name" value="Syntaxin-6/10/61_N"/>
</dbReference>
<evidence type="ECO:0000313" key="13">
    <source>
        <dbReference type="EMBL" id="KAL0640120.1"/>
    </source>
</evidence>
<dbReference type="Pfam" id="PF09177">
    <property type="entry name" value="STX6_10_61_N"/>
    <property type="match status" value="1"/>
</dbReference>
<dbReference type="SUPFAM" id="SSF58038">
    <property type="entry name" value="SNARE fusion complex"/>
    <property type="match status" value="1"/>
</dbReference>
<evidence type="ECO:0000256" key="8">
    <source>
        <dbReference type="ARBA" id="ARBA00023136"/>
    </source>
</evidence>
<evidence type="ECO:0000313" key="14">
    <source>
        <dbReference type="Proteomes" id="UP001447188"/>
    </source>
</evidence>
<protein>
    <recommendedName>
        <fullName evidence="12">t-SNARE coiled-coil homology domain-containing protein</fullName>
    </recommendedName>
</protein>
<evidence type="ECO:0000256" key="1">
    <source>
        <dbReference type="ARBA" id="ARBA00004409"/>
    </source>
</evidence>
<dbReference type="SUPFAM" id="SSF47661">
    <property type="entry name" value="t-snare proteins"/>
    <property type="match status" value="1"/>
</dbReference>
<dbReference type="Gene3D" id="1.20.5.110">
    <property type="match status" value="1"/>
</dbReference>
<keyword evidence="7" id="KW-0333">Golgi apparatus</keyword>
<keyword evidence="8 11" id="KW-0472">Membrane</keyword>
<dbReference type="CDD" id="cd15851">
    <property type="entry name" value="SNARE_Syntaxin6"/>
    <property type="match status" value="1"/>
</dbReference>
<evidence type="ECO:0000256" key="6">
    <source>
        <dbReference type="ARBA" id="ARBA00022989"/>
    </source>
</evidence>
<evidence type="ECO:0000256" key="11">
    <source>
        <dbReference type="SAM" id="Phobius"/>
    </source>
</evidence>
<evidence type="ECO:0000256" key="2">
    <source>
        <dbReference type="ARBA" id="ARBA00009063"/>
    </source>
</evidence>
<evidence type="ECO:0000256" key="7">
    <source>
        <dbReference type="ARBA" id="ARBA00023034"/>
    </source>
</evidence>
<accession>A0ABR3GWF2</accession>
<feature type="domain" description="T-SNARE coiled-coil homology" evidence="12">
    <location>
        <begin position="150"/>
        <end position="212"/>
    </location>
</feature>